<dbReference type="PANTHER" id="PTHR23084:SF263">
    <property type="entry name" value="MORN REPEAT-CONTAINING PROTEIN 1"/>
    <property type="match status" value="1"/>
</dbReference>
<keyword evidence="2" id="KW-0732">Signal</keyword>
<dbReference type="Gene3D" id="2.20.110.10">
    <property type="entry name" value="Histone H3 K4-specific methyltransferase SET7/9 N-terminal domain"/>
    <property type="match status" value="1"/>
</dbReference>
<evidence type="ECO:0000313" key="4">
    <source>
        <dbReference type="Proteomes" id="UP001455709"/>
    </source>
</evidence>
<dbReference type="SMART" id="SM00698">
    <property type="entry name" value="MORN"/>
    <property type="match status" value="3"/>
</dbReference>
<dbReference type="SUPFAM" id="SSF82185">
    <property type="entry name" value="Histone H3 K4-specific methyltransferase SET7/9 N-terminal domain"/>
    <property type="match status" value="1"/>
</dbReference>
<dbReference type="Proteomes" id="UP001455709">
    <property type="component" value="Unassembled WGS sequence"/>
</dbReference>
<keyword evidence="4" id="KW-1185">Reference proteome</keyword>
<dbReference type="InterPro" id="IPR003409">
    <property type="entry name" value="MORN"/>
</dbReference>
<evidence type="ECO:0000256" key="1">
    <source>
        <dbReference type="ARBA" id="ARBA00022737"/>
    </source>
</evidence>
<dbReference type="PANTHER" id="PTHR23084">
    <property type="entry name" value="PHOSPHATIDYLINOSITOL-4-PHOSPHATE 5-KINASE RELATED"/>
    <property type="match status" value="1"/>
</dbReference>
<reference evidence="3 4" key="1">
    <citation type="submission" date="2024-05" db="EMBL/GenBank/DDBJ databases">
        <authorList>
            <person name="De Oliveira J.P."/>
            <person name="Noriler S.A."/>
            <person name="De Oliveira A.G."/>
            <person name="Sipoli D.S."/>
        </authorList>
    </citation>
    <scope>NUCLEOTIDE SEQUENCE [LARGE SCALE GENOMIC DNA]</scope>
    <source>
        <strain evidence="3 4">LABIM189</strain>
    </source>
</reference>
<feature type="signal peptide" evidence="2">
    <location>
        <begin position="1"/>
        <end position="41"/>
    </location>
</feature>
<dbReference type="Pfam" id="PF02493">
    <property type="entry name" value="MORN"/>
    <property type="match status" value="3"/>
</dbReference>
<gene>
    <name evidence="3" type="ORF">ABGV49_03915</name>
</gene>
<sequence length="550" mass="60495">MAALGIFRKKGRKRMSDLHASLVPAAVALALLSGLSGAAAAGTGHWAPSKPSGCQMWSTYPQDSEEISWNGGCRDGKAEGKGELVLTLSGEESLRYSGEVQGGKYHGKGVERHADGQVYDGEWREDAFTGEGVYRDGQCEISGHFVNAAPMGKTLQVCGNGLRYEGGVHANRMEGFGSLTLSRDGQRDTIAFYRKARQGRWQGGVYRVTGWWEYGTLRVACADEAQCQSALEKLDAKQAKQAARERKAGINPFLLIHEEDAVTARKTPYAWLDSAGEELRAGKTDSKGRAFVVEKPGETQYRLRSVFDTWLFEVPASCWQRPAQAFRDCARMVKGPEQVAEDERSELDEKRARFKSERGAWAVAGSDAASRMIDLDQRLQEQGKWMQQPQAAFEAEQFSCQPFRPKQAPEALRAFDEAAAMERGEAQQLAYAKAAGLGSWRAAARLSTIAFEEEDWESAAPMIGWLFQRQAPAAYNKLADLLRAQGNYDGESLDAGQQSLEMSLRWRAAQLGDPLAQISMARAARQQGKASLANQLRDCAQSQNPSLSEQ</sequence>
<feature type="chain" id="PRO_5046828273" description="MORN repeat-containing protein" evidence="2">
    <location>
        <begin position="42"/>
        <end position="550"/>
    </location>
</feature>
<evidence type="ECO:0000256" key="2">
    <source>
        <dbReference type="SAM" id="SignalP"/>
    </source>
</evidence>
<comment type="caution">
    <text evidence="3">The sequence shown here is derived from an EMBL/GenBank/DDBJ whole genome shotgun (WGS) entry which is preliminary data.</text>
</comment>
<keyword evidence="1" id="KW-0677">Repeat</keyword>
<dbReference type="RefSeq" id="WP_347369819.1">
    <property type="nucleotide sequence ID" value="NZ_JBDOJC010000001.1"/>
</dbReference>
<name>A0ABV0F801_9NEIS</name>
<dbReference type="EMBL" id="JBDOJC010000001">
    <property type="protein sequence ID" value="MEO2216205.1"/>
    <property type="molecule type" value="Genomic_DNA"/>
</dbReference>
<organism evidence="3 4">
    <name type="scientific">Chromobacterium vaccinii</name>
    <dbReference type="NCBI Taxonomy" id="1108595"/>
    <lineage>
        <taxon>Bacteria</taxon>
        <taxon>Pseudomonadati</taxon>
        <taxon>Pseudomonadota</taxon>
        <taxon>Betaproteobacteria</taxon>
        <taxon>Neisseriales</taxon>
        <taxon>Chromobacteriaceae</taxon>
        <taxon>Chromobacterium</taxon>
    </lineage>
</organism>
<accession>A0ABV0F801</accession>
<evidence type="ECO:0008006" key="5">
    <source>
        <dbReference type="Google" id="ProtNLM"/>
    </source>
</evidence>
<proteinExistence type="predicted"/>
<protein>
    <recommendedName>
        <fullName evidence="5">MORN repeat-containing protein</fullName>
    </recommendedName>
</protein>
<evidence type="ECO:0000313" key="3">
    <source>
        <dbReference type="EMBL" id="MEO2216205.1"/>
    </source>
</evidence>